<dbReference type="EMBL" id="CP021023">
    <property type="protein sequence ID" value="ARN56342.1"/>
    <property type="molecule type" value="Genomic_DNA"/>
</dbReference>
<feature type="signal peptide" evidence="7">
    <location>
        <begin position="1"/>
        <end position="24"/>
    </location>
</feature>
<dbReference type="PANTHER" id="PTHR31776">
    <property type="entry name" value="ALPHA-L-ARABINOFURANOSIDASE 1"/>
    <property type="match status" value="1"/>
</dbReference>
<name>A0A1W6LKR8_9BACT</name>
<dbReference type="STRING" id="1941349.STSP1_00722"/>
<evidence type="ECO:0000256" key="2">
    <source>
        <dbReference type="ARBA" id="ARBA00007186"/>
    </source>
</evidence>
<evidence type="ECO:0000313" key="9">
    <source>
        <dbReference type="EMBL" id="ARN56342.1"/>
    </source>
</evidence>
<organism evidence="9 10">
    <name type="scientific">Sedimentisphaera salicampi</name>
    <dbReference type="NCBI Taxonomy" id="1941349"/>
    <lineage>
        <taxon>Bacteria</taxon>
        <taxon>Pseudomonadati</taxon>
        <taxon>Planctomycetota</taxon>
        <taxon>Phycisphaerae</taxon>
        <taxon>Sedimentisphaerales</taxon>
        <taxon>Sedimentisphaeraceae</taxon>
        <taxon>Sedimentisphaera</taxon>
    </lineage>
</organism>
<dbReference type="InterPro" id="IPR051563">
    <property type="entry name" value="Glycosyl_Hydrolase_51"/>
</dbReference>
<keyword evidence="10" id="KW-1185">Reference proteome</keyword>
<dbReference type="Pfam" id="PF06964">
    <property type="entry name" value="Alpha-L-AF_C"/>
    <property type="match status" value="1"/>
</dbReference>
<keyword evidence="9" id="KW-0326">Glycosidase</keyword>
<accession>A0A1W6LKR8</accession>
<dbReference type="KEGG" id="pbp:STSP1_00722"/>
<dbReference type="AlphaFoldDB" id="A0A1W6LKR8"/>
<evidence type="ECO:0000256" key="1">
    <source>
        <dbReference type="ARBA" id="ARBA00001462"/>
    </source>
</evidence>
<feature type="chain" id="PRO_5012981175" description="non-reducing end alpha-L-arabinofuranosidase" evidence="7">
    <location>
        <begin position="25"/>
        <end position="811"/>
    </location>
</feature>
<dbReference type="Pfam" id="PF22848">
    <property type="entry name" value="ASD1_dom"/>
    <property type="match status" value="1"/>
</dbReference>
<dbReference type="Proteomes" id="UP000193334">
    <property type="component" value="Chromosome"/>
</dbReference>
<evidence type="ECO:0000259" key="8">
    <source>
        <dbReference type="SMART" id="SM00813"/>
    </source>
</evidence>
<dbReference type="InterPro" id="IPR013780">
    <property type="entry name" value="Glyco_hydro_b"/>
</dbReference>
<dbReference type="SUPFAM" id="SSF51445">
    <property type="entry name" value="(Trans)glycosidases"/>
    <property type="match status" value="1"/>
</dbReference>
<keyword evidence="6" id="KW-0325">Glycoprotein</keyword>
<dbReference type="Gene3D" id="2.60.40.1180">
    <property type="entry name" value="Golgi alpha-mannosidase II"/>
    <property type="match status" value="1"/>
</dbReference>
<dbReference type="RefSeq" id="WP_085755038.1">
    <property type="nucleotide sequence ID" value="NZ_CP021023.1"/>
</dbReference>
<reference evidence="10" key="1">
    <citation type="submission" date="2017-04" db="EMBL/GenBank/DDBJ databases">
        <title>Comparative genomics and description of representatives of a novel lineage of planctomycetes thriving in anoxic sediments.</title>
        <authorList>
            <person name="Spring S."/>
            <person name="Bunk B."/>
            <person name="Sproer C."/>
        </authorList>
    </citation>
    <scope>NUCLEOTIDE SEQUENCE [LARGE SCALE GENOMIC DNA]</scope>
    <source>
        <strain evidence="10">ST-PulAB-D4</strain>
    </source>
</reference>
<dbReference type="GO" id="GO:0046556">
    <property type="term" value="F:alpha-L-arabinofuranosidase activity"/>
    <property type="evidence" value="ECO:0007669"/>
    <property type="project" value="UniProtKB-EC"/>
</dbReference>
<comment type="similarity">
    <text evidence="2">Belongs to the glycosyl hydrolase 51 family.</text>
</comment>
<evidence type="ECO:0000256" key="3">
    <source>
        <dbReference type="ARBA" id="ARBA00012670"/>
    </source>
</evidence>
<dbReference type="EC" id="3.2.1.55" evidence="3"/>
<proteinExistence type="inferred from homology"/>
<dbReference type="PANTHER" id="PTHR31776:SF0">
    <property type="entry name" value="ALPHA-L-ARABINOFURANOSIDASE 1"/>
    <property type="match status" value="1"/>
</dbReference>
<keyword evidence="4 7" id="KW-0732">Signal</keyword>
<keyword evidence="5 9" id="KW-0378">Hydrolase</keyword>
<evidence type="ECO:0000313" key="10">
    <source>
        <dbReference type="Proteomes" id="UP000193334"/>
    </source>
</evidence>
<dbReference type="InterPro" id="IPR013320">
    <property type="entry name" value="ConA-like_dom_sf"/>
</dbReference>
<protein>
    <recommendedName>
        <fullName evidence="3">non-reducing end alpha-L-arabinofuranosidase</fullName>
        <ecNumber evidence="3">3.2.1.55</ecNumber>
    </recommendedName>
</protein>
<dbReference type="SMART" id="SM00813">
    <property type="entry name" value="Alpha-L-AF_C"/>
    <property type="match status" value="1"/>
</dbReference>
<dbReference type="SUPFAM" id="SSF49899">
    <property type="entry name" value="Concanavalin A-like lectins/glucanases"/>
    <property type="match status" value="1"/>
</dbReference>
<dbReference type="InterPro" id="IPR010720">
    <property type="entry name" value="Alpha-L-AF_C"/>
</dbReference>
<sequence precursor="true">MRRFIKQTISFMLLAFIAAGISYADSVNVTVNCDEKKAEISDHLYGIFFEDINFAADGGLYAELVQNRSFEYHTVPGRNPLREKYHALYAWQKVERNGGECTLTAEREIPLNRNNHNYLTVHIDKAGEAGVMNTGYDGIPLDRGAKYDFSVYARREGGISKLSITLETQDSKVCGKASVKGIDANWKKFETTIQSRITTDNARLVVTSENTGKLHLDMISLFPQDTFKGRKNGLRKDLAQALADLEPEFLRFPGGCISHGHSLENAYRWPDTVGDVAQRRGNWNLWGYHQTYGLGFFEYFQFCEDIGAEPLPVVPVGVSCGFRPPYECAPMDELDEWIDEAVNLIEFANGDTDTEWGSVRAEMGHPEPFDMEYICLGNEEHDRPELHERFPHFVKAIREKYPDIKIIGTSGLGTGIPLYPLMDKLNVYSSDEHYYMSPEWYFNNDTRFDDFDRSKPLIFVGEYASQGNTHYNALAEAAFLTGVERNADIVDMTCYAPLFAHKNHTQWRAADLIWFDKRQVVKTPNYYVQQLFSKNAGDYYLGNDVEVVREGKPQTISGSVGLGSWNTQIEAAEARLNGRKLDLSEFEQSSGDFDFSGGSLSQKDGGARPAISFSPKEFSGEKITYSVRARKTAGDEGFLIVFGAENSDTYYWWNIGGWGNSQHAIEKTVNGRKSVLTQRNGSIKPNRWYEMKVELSSGRIRCYLDNKLIHDYSLEKKSIYASATLDEEKGEVAVKLVNSSDKPADVRIKLNNISRAARMADVKLLEGEPGAENTFENPDRIKPETKRIKAGREFDYKAPAISVQFIKIKVD</sequence>
<evidence type="ECO:0000256" key="6">
    <source>
        <dbReference type="ARBA" id="ARBA00023180"/>
    </source>
</evidence>
<evidence type="ECO:0000256" key="5">
    <source>
        <dbReference type="ARBA" id="ARBA00022801"/>
    </source>
</evidence>
<dbReference type="InterPro" id="IPR055235">
    <property type="entry name" value="ASD1_cat"/>
</dbReference>
<dbReference type="InterPro" id="IPR017853">
    <property type="entry name" value="GH"/>
</dbReference>
<comment type="catalytic activity">
    <reaction evidence="1">
        <text>Hydrolysis of terminal non-reducing alpha-L-arabinofuranoside residues in alpha-L-arabinosides.</text>
        <dbReference type="EC" id="3.2.1.55"/>
    </reaction>
</comment>
<gene>
    <name evidence="9" type="ORF">STSP1_00722</name>
</gene>
<feature type="domain" description="Alpha-L-arabinofuranosidase C-terminal" evidence="8">
    <location>
        <begin position="461"/>
        <end position="802"/>
    </location>
</feature>
<dbReference type="Gene3D" id="3.20.20.80">
    <property type="entry name" value="Glycosidases"/>
    <property type="match status" value="1"/>
</dbReference>
<dbReference type="SUPFAM" id="SSF51011">
    <property type="entry name" value="Glycosyl hydrolase domain"/>
    <property type="match status" value="1"/>
</dbReference>
<evidence type="ECO:0000256" key="4">
    <source>
        <dbReference type="ARBA" id="ARBA00022729"/>
    </source>
</evidence>
<dbReference type="GO" id="GO:0046373">
    <property type="term" value="P:L-arabinose metabolic process"/>
    <property type="evidence" value="ECO:0007669"/>
    <property type="project" value="InterPro"/>
</dbReference>
<evidence type="ECO:0000256" key="7">
    <source>
        <dbReference type="SAM" id="SignalP"/>
    </source>
</evidence>